<accession>A0A2P2M300</accession>
<organism evidence="1">
    <name type="scientific">Rhizophora mucronata</name>
    <name type="common">Asiatic mangrove</name>
    <dbReference type="NCBI Taxonomy" id="61149"/>
    <lineage>
        <taxon>Eukaryota</taxon>
        <taxon>Viridiplantae</taxon>
        <taxon>Streptophyta</taxon>
        <taxon>Embryophyta</taxon>
        <taxon>Tracheophyta</taxon>
        <taxon>Spermatophyta</taxon>
        <taxon>Magnoliopsida</taxon>
        <taxon>eudicotyledons</taxon>
        <taxon>Gunneridae</taxon>
        <taxon>Pentapetalae</taxon>
        <taxon>rosids</taxon>
        <taxon>fabids</taxon>
        <taxon>Malpighiales</taxon>
        <taxon>Rhizophoraceae</taxon>
        <taxon>Rhizophora</taxon>
    </lineage>
</organism>
<dbReference type="EMBL" id="GGEC01044107">
    <property type="protein sequence ID" value="MBX24591.1"/>
    <property type="molecule type" value="Transcribed_RNA"/>
</dbReference>
<dbReference type="AlphaFoldDB" id="A0A2P2M300"/>
<reference evidence="1" key="1">
    <citation type="submission" date="2018-02" db="EMBL/GenBank/DDBJ databases">
        <title>Rhizophora mucronata_Transcriptome.</title>
        <authorList>
            <person name="Meera S.P."/>
            <person name="Sreeshan A."/>
            <person name="Augustine A."/>
        </authorList>
    </citation>
    <scope>NUCLEOTIDE SEQUENCE</scope>
    <source>
        <tissue evidence="1">Leaf</tissue>
    </source>
</reference>
<sequence length="32" mass="3683">MIRETNYGDFNQLNYPANVVMVFVIFSPMGSQ</sequence>
<evidence type="ECO:0000313" key="1">
    <source>
        <dbReference type="EMBL" id="MBX24591.1"/>
    </source>
</evidence>
<proteinExistence type="predicted"/>
<name>A0A2P2M300_RHIMU</name>
<protein>
    <submittedName>
        <fullName evidence="1">Uncharacterized protein</fullName>
    </submittedName>
</protein>